<dbReference type="Proteomes" id="UP000072867">
    <property type="component" value="Unassembled WGS sequence"/>
</dbReference>
<dbReference type="EMBL" id="LDTD01000076">
    <property type="protein sequence ID" value="KTT69092.1"/>
    <property type="molecule type" value="Genomic_DNA"/>
</dbReference>
<name>A0A147HW32_9SPHN</name>
<keyword evidence="3" id="KW-0547">Nucleotide-binding</keyword>
<dbReference type="GO" id="GO:0051302">
    <property type="term" value="P:regulation of cell division"/>
    <property type="evidence" value="ECO:0007669"/>
    <property type="project" value="TreeGrafter"/>
</dbReference>
<dbReference type="Gene3D" id="1.10.3290.10">
    <property type="entry name" value="Fido-like domain"/>
    <property type="match status" value="1"/>
</dbReference>
<evidence type="ECO:0000256" key="2">
    <source>
        <dbReference type="ARBA" id="ARBA00022695"/>
    </source>
</evidence>
<keyword evidence="1" id="KW-0808">Transferase</keyword>
<evidence type="ECO:0000256" key="5">
    <source>
        <dbReference type="ARBA" id="ARBA00034531"/>
    </source>
</evidence>
<feature type="region of interest" description="Disordered" evidence="8">
    <location>
        <begin position="406"/>
        <end position="430"/>
    </location>
</feature>
<evidence type="ECO:0000256" key="1">
    <source>
        <dbReference type="ARBA" id="ARBA00022679"/>
    </source>
</evidence>
<dbReference type="Pfam" id="PF02661">
    <property type="entry name" value="Fic"/>
    <property type="match status" value="1"/>
</dbReference>
<gene>
    <name evidence="10" type="ORF">NS319_11105</name>
</gene>
<evidence type="ECO:0000256" key="7">
    <source>
        <dbReference type="ARBA" id="ARBA00048696"/>
    </source>
</evidence>
<accession>A0A147HW32</accession>
<comment type="catalytic activity">
    <reaction evidence="6">
        <text>L-threonyl-[protein] + ATP = 3-O-(5'-adenylyl)-L-threonyl-[protein] + diphosphate</text>
        <dbReference type="Rhea" id="RHEA:54292"/>
        <dbReference type="Rhea" id="RHEA-COMP:11060"/>
        <dbReference type="Rhea" id="RHEA-COMP:13847"/>
        <dbReference type="ChEBI" id="CHEBI:30013"/>
        <dbReference type="ChEBI" id="CHEBI:30616"/>
        <dbReference type="ChEBI" id="CHEBI:33019"/>
        <dbReference type="ChEBI" id="CHEBI:138113"/>
        <dbReference type="EC" id="2.7.7.108"/>
    </reaction>
</comment>
<dbReference type="SUPFAM" id="SSF140931">
    <property type="entry name" value="Fic-like"/>
    <property type="match status" value="1"/>
</dbReference>
<evidence type="ECO:0000256" key="4">
    <source>
        <dbReference type="ARBA" id="ARBA00022840"/>
    </source>
</evidence>
<evidence type="ECO:0000259" key="9">
    <source>
        <dbReference type="PROSITE" id="PS51459"/>
    </source>
</evidence>
<dbReference type="EC" id="2.7.7.108" evidence="5"/>
<evidence type="ECO:0000313" key="11">
    <source>
        <dbReference type="Proteomes" id="UP000072867"/>
    </source>
</evidence>
<proteinExistence type="predicted"/>
<comment type="caution">
    <text evidence="10">The sequence shown here is derived from an EMBL/GenBank/DDBJ whole genome shotgun (WGS) entry which is preliminary data.</text>
</comment>
<keyword evidence="4" id="KW-0067">ATP-binding</keyword>
<dbReference type="RefSeq" id="WP_058733674.1">
    <property type="nucleotide sequence ID" value="NZ_LDTD01000076.1"/>
</dbReference>
<organism evidence="10 11">
    <name type="scientific">Sphingomonas sanguinis</name>
    <dbReference type="NCBI Taxonomy" id="33051"/>
    <lineage>
        <taxon>Bacteria</taxon>
        <taxon>Pseudomonadati</taxon>
        <taxon>Pseudomonadota</taxon>
        <taxon>Alphaproteobacteria</taxon>
        <taxon>Sphingomonadales</taxon>
        <taxon>Sphingomonadaceae</taxon>
        <taxon>Sphingomonas</taxon>
    </lineage>
</organism>
<dbReference type="PANTHER" id="PTHR39560">
    <property type="entry name" value="PROTEIN ADENYLYLTRANSFERASE FIC-RELATED"/>
    <property type="match status" value="1"/>
</dbReference>
<feature type="compositionally biased region" description="Pro residues" evidence="8">
    <location>
        <begin position="412"/>
        <end position="422"/>
    </location>
</feature>
<dbReference type="GO" id="GO:0070733">
    <property type="term" value="F:AMPylase activity"/>
    <property type="evidence" value="ECO:0007669"/>
    <property type="project" value="UniProtKB-EC"/>
</dbReference>
<reference evidence="10 11" key="1">
    <citation type="journal article" date="2016" name="Front. Microbiol.">
        <title>Genomic Resource of Rice Seed Associated Bacteria.</title>
        <authorList>
            <person name="Midha S."/>
            <person name="Bansal K."/>
            <person name="Sharma S."/>
            <person name="Kumar N."/>
            <person name="Patil P.P."/>
            <person name="Chaudhry V."/>
            <person name="Patil P.B."/>
        </authorList>
    </citation>
    <scope>NUCLEOTIDE SEQUENCE [LARGE SCALE GENOMIC DNA]</scope>
    <source>
        <strain evidence="10 11">NS319</strain>
    </source>
</reference>
<dbReference type="AlphaFoldDB" id="A0A147HW32"/>
<dbReference type="GO" id="GO:0005524">
    <property type="term" value="F:ATP binding"/>
    <property type="evidence" value="ECO:0007669"/>
    <property type="project" value="UniProtKB-KW"/>
</dbReference>
<evidence type="ECO:0000256" key="3">
    <source>
        <dbReference type="ARBA" id="ARBA00022741"/>
    </source>
</evidence>
<dbReference type="PANTHER" id="PTHR39560:SF1">
    <property type="entry name" value="PROTEIN ADENYLYLTRANSFERASE FIC-RELATED"/>
    <property type="match status" value="1"/>
</dbReference>
<keyword evidence="2" id="KW-0548">Nucleotidyltransferase</keyword>
<dbReference type="PROSITE" id="PS51459">
    <property type="entry name" value="FIDO"/>
    <property type="match status" value="1"/>
</dbReference>
<comment type="catalytic activity">
    <reaction evidence="7">
        <text>L-tyrosyl-[protein] + ATP = O-(5'-adenylyl)-L-tyrosyl-[protein] + diphosphate</text>
        <dbReference type="Rhea" id="RHEA:54288"/>
        <dbReference type="Rhea" id="RHEA-COMP:10136"/>
        <dbReference type="Rhea" id="RHEA-COMP:13846"/>
        <dbReference type="ChEBI" id="CHEBI:30616"/>
        <dbReference type="ChEBI" id="CHEBI:33019"/>
        <dbReference type="ChEBI" id="CHEBI:46858"/>
        <dbReference type="ChEBI" id="CHEBI:83624"/>
        <dbReference type="EC" id="2.7.7.108"/>
    </reaction>
</comment>
<evidence type="ECO:0000256" key="6">
    <source>
        <dbReference type="ARBA" id="ARBA00047939"/>
    </source>
</evidence>
<sequence>MADDPYTYPGTDTLRNRLGITDDKTLMEAERRLTLARGAEAARLTFPATADGYRALHRHLFQDLYDWAGQDRTVNIAKGGSSFAHVPYIARELDKRFADTRAGDALKGLARDEFFDRLGNHINEINAIHPFREGNGRTMRHHAAQLARDAGHPIRIASIDKTAWMDASRHGFLTGDHRPMAAVLAEAAIRRDLAPEARIGPAGIALLPQRAPPEGQRYRVTLTKAREELDRYLPAARQQAADRLRSLIREGAPSPVIANARTELAYVRHAKGPIYQSHLLTYLGVRQVDAVITPQQTPLERVREIGAALGVQINSQQPAQLQRAVRSLERPILPPGASPGQERLAELFLKNTAEKNHADPRLAPAQTIVDDAMQKARERGESARMVNTVGESTRQLVADRIKIGAALEGASAPPPDRSTPPPDRGKDRSR</sequence>
<feature type="domain" description="Fido" evidence="9">
    <location>
        <begin position="48"/>
        <end position="186"/>
    </location>
</feature>
<dbReference type="InterPro" id="IPR036597">
    <property type="entry name" value="Fido-like_dom_sf"/>
</dbReference>
<evidence type="ECO:0000256" key="8">
    <source>
        <dbReference type="SAM" id="MobiDB-lite"/>
    </source>
</evidence>
<evidence type="ECO:0000313" key="10">
    <source>
        <dbReference type="EMBL" id="KTT69092.1"/>
    </source>
</evidence>
<dbReference type="PATRIC" id="fig|33051.3.peg.3423"/>
<protein>
    <recommendedName>
        <fullName evidence="5">protein adenylyltransferase</fullName>
        <ecNumber evidence="5">2.7.7.108</ecNumber>
    </recommendedName>
</protein>
<dbReference type="InterPro" id="IPR003812">
    <property type="entry name" value="Fido"/>
</dbReference>